<accession>A0A669C6F9</accession>
<dbReference type="GeneTree" id="ENSGT01060000248530"/>
<evidence type="ECO:0000313" key="3">
    <source>
        <dbReference type="Proteomes" id="UP000005207"/>
    </source>
</evidence>
<dbReference type="Gene3D" id="3.60.10.10">
    <property type="entry name" value="Endonuclease/exonuclease/phosphatase"/>
    <property type="match status" value="1"/>
</dbReference>
<dbReference type="OMA" id="SMTINID"/>
<evidence type="ECO:0000259" key="1">
    <source>
        <dbReference type="PROSITE" id="PS50878"/>
    </source>
</evidence>
<dbReference type="InterPro" id="IPR000477">
    <property type="entry name" value="RT_dom"/>
</dbReference>
<dbReference type="InterPro" id="IPR036691">
    <property type="entry name" value="Endo/exonu/phosph_ase_sf"/>
</dbReference>
<dbReference type="InterPro" id="IPR043502">
    <property type="entry name" value="DNA/RNA_pol_sf"/>
</dbReference>
<dbReference type="Ensembl" id="ENSONIT00000035594.1">
    <property type="protein sequence ID" value="ENSONIP00000043725.1"/>
    <property type="gene ID" value="ENSONIG00000028613.1"/>
</dbReference>
<dbReference type="PANTHER" id="PTHR33332">
    <property type="entry name" value="REVERSE TRANSCRIPTASE DOMAIN-CONTAINING PROTEIN"/>
    <property type="match status" value="1"/>
</dbReference>
<dbReference type="Pfam" id="PF00078">
    <property type="entry name" value="RVT_1"/>
    <property type="match status" value="1"/>
</dbReference>
<reference evidence="2" key="2">
    <citation type="submission" date="2025-08" db="UniProtKB">
        <authorList>
            <consortium name="Ensembl"/>
        </authorList>
    </citation>
    <scope>IDENTIFICATION</scope>
</reference>
<dbReference type="Proteomes" id="UP000005207">
    <property type="component" value="Linkage group LG14"/>
</dbReference>
<evidence type="ECO:0000313" key="2">
    <source>
        <dbReference type="Ensembl" id="ENSONIP00000043725.1"/>
    </source>
</evidence>
<reference evidence="2" key="3">
    <citation type="submission" date="2025-09" db="UniProtKB">
        <authorList>
            <consortium name="Ensembl"/>
        </authorList>
    </citation>
    <scope>IDENTIFICATION</scope>
</reference>
<dbReference type="Pfam" id="PF14529">
    <property type="entry name" value="Exo_endo_phos_2"/>
    <property type="match status" value="1"/>
</dbReference>
<name>A0A669C6F9_ORENI</name>
<dbReference type="CDD" id="cd01650">
    <property type="entry name" value="RT_nLTR_like"/>
    <property type="match status" value="1"/>
</dbReference>
<keyword evidence="3" id="KW-1185">Reference proteome</keyword>
<dbReference type="InterPro" id="IPR005135">
    <property type="entry name" value="Endo/exonuclease/phosphatase"/>
</dbReference>
<reference evidence="3" key="1">
    <citation type="submission" date="2012-01" db="EMBL/GenBank/DDBJ databases">
        <title>The Genome Sequence of Oreochromis niloticus (Nile Tilapia).</title>
        <authorList>
            <consortium name="Broad Institute Genome Assembly Team"/>
            <consortium name="Broad Institute Sequencing Platform"/>
            <person name="Di Palma F."/>
            <person name="Johnson J."/>
            <person name="Lander E.S."/>
            <person name="Lindblad-Toh K."/>
        </authorList>
    </citation>
    <scope>NUCLEOTIDE SEQUENCE [LARGE SCALE GENOMIC DNA]</scope>
</reference>
<dbReference type="PROSITE" id="PS50878">
    <property type="entry name" value="RT_POL"/>
    <property type="match status" value="1"/>
</dbReference>
<dbReference type="SUPFAM" id="SSF56219">
    <property type="entry name" value="DNase I-like"/>
    <property type="match status" value="1"/>
</dbReference>
<sequence>MTSLDTDYRFPFRDIEEEDFDYEKDCQGGYFATHAEKMNFKTFNYAEHNMHDPETNIDPDNHFYNNNNSTCEYYTDDQFNMNIKMANALSVIHFNSRSLYKNFSKITECLSKLKKFNIIAISETWLDNEKVSEMGLEGYELFTMNRVNKKGGGVALYVDKVLKCSLIECMSSIIDDVMECVTIEIHVEKASNIIISCIYRTPGSCLETFNEKLAAMFSNLNDKKVQIICGDFNIDLLNPNGHQKTTDFINTMYSNSLFPVIIKPSRITIDTATLIDNIFTNKIDHEIVGGLLITDISDHLPVFAIFQNYFGIKTKKKNQTFDMIRHRTTRAIAALQVDLKEHNWNEVFANEDSSSAYDAFLSTVILLYEKHCPLMKIARKHHRSNKPWVTKGIEDACKKKNNLYKRFIKQRTKDAEIKYKLYKNRLVNIIRTSKKEYYHTLLEQNRSNTQETWRILNSIIKKGSKNKNYPDYFKKDKDIVLDKTKDIVNEFNDFFVNVGFNLAKEIPESRNNNDLNKHITQNVSSMFIGAVTHREIINIVKTFKNKKSTDCFGIDMMLVKSIIEYIVQPFAYICNLSFRTGVFPSQMKIAKVIPIHKNGERCQFTNYRPISLLPQFSKILEKLFVNRLDKYIEKHNLLSDYQYGFRVKRSTSMAVMELVEGISNAIDNKEYTVGVFIDLQKAFDTIDHSILMNKLERYGIRGIAYKWMKSYLDDRYQYVEINNVKSKQLKVTCGVPQGSVLGPKLFILYINDICSVSKLLKCVLFADDTTLYCSGKDLEQLLTTVEKELNILKNWFDVNKLSLNIKKTKLIIFGTKQMKNASKIRVNGIEIERVYENKFLGVIIDDKLSWKPHINHVTTKMSKTIAILYKTKHVLNKKSLYTLYCSLLLPYMTYCLEIWGNAYKTNTLPIFKLQKRAIRIINQSNYIEPTNILFINLNTLKFYDLVEYKMAQIMYKAQNNLLCRSIQKLFKVRESQYDLRGTDVFKKNKIRTNIKQRCVSVRGVNLWNSYDSDLKRCSSFSLFKNMFKNRVLEKYINQE</sequence>
<proteinExistence type="predicted"/>
<dbReference type="AlphaFoldDB" id="A0A669C6F9"/>
<dbReference type="SUPFAM" id="SSF56672">
    <property type="entry name" value="DNA/RNA polymerases"/>
    <property type="match status" value="1"/>
</dbReference>
<dbReference type="InParanoid" id="A0A669C6F9"/>
<protein>
    <recommendedName>
        <fullName evidence="1">Reverse transcriptase domain-containing protein</fullName>
    </recommendedName>
</protein>
<dbReference type="GO" id="GO:0003824">
    <property type="term" value="F:catalytic activity"/>
    <property type="evidence" value="ECO:0007669"/>
    <property type="project" value="InterPro"/>
</dbReference>
<feature type="domain" description="Reverse transcriptase" evidence="1">
    <location>
        <begin position="576"/>
        <end position="844"/>
    </location>
</feature>
<organism evidence="2 3">
    <name type="scientific">Oreochromis niloticus</name>
    <name type="common">Nile tilapia</name>
    <name type="synonym">Tilapia nilotica</name>
    <dbReference type="NCBI Taxonomy" id="8128"/>
    <lineage>
        <taxon>Eukaryota</taxon>
        <taxon>Metazoa</taxon>
        <taxon>Chordata</taxon>
        <taxon>Craniata</taxon>
        <taxon>Vertebrata</taxon>
        <taxon>Euteleostomi</taxon>
        <taxon>Actinopterygii</taxon>
        <taxon>Neopterygii</taxon>
        <taxon>Teleostei</taxon>
        <taxon>Neoteleostei</taxon>
        <taxon>Acanthomorphata</taxon>
        <taxon>Ovalentaria</taxon>
        <taxon>Cichlomorphae</taxon>
        <taxon>Cichliformes</taxon>
        <taxon>Cichlidae</taxon>
        <taxon>African cichlids</taxon>
        <taxon>Pseudocrenilabrinae</taxon>
        <taxon>Oreochromini</taxon>
        <taxon>Oreochromis</taxon>
    </lineage>
</organism>